<protein>
    <recommendedName>
        <fullName evidence="3">Amine oxidase domain-containing protein</fullName>
    </recommendedName>
</protein>
<organism evidence="4 5">
    <name type="scientific">Belliella aquatica</name>
    <dbReference type="NCBI Taxonomy" id="1323734"/>
    <lineage>
        <taxon>Bacteria</taxon>
        <taxon>Pseudomonadati</taxon>
        <taxon>Bacteroidota</taxon>
        <taxon>Cytophagia</taxon>
        <taxon>Cytophagales</taxon>
        <taxon>Cyclobacteriaceae</taxon>
        <taxon>Belliella</taxon>
    </lineage>
</organism>
<keyword evidence="2" id="KW-0812">Transmembrane</keyword>
<keyword evidence="2" id="KW-1133">Transmembrane helix</keyword>
<dbReference type="InterPro" id="IPR036188">
    <property type="entry name" value="FAD/NAD-bd_sf"/>
</dbReference>
<comment type="similarity">
    <text evidence="1">Belongs to the flavin monoamine oxidase family.</text>
</comment>
<dbReference type="InterPro" id="IPR002937">
    <property type="entry name" value="Amino_oxidase"/>
</dbReference>
<comment type="caution">
    <text evidence="4">The sequence shown here is derived from an EMBL/GenBank/DDBJ whole genome shotgun (WGS) entry which is preliminary data.</text>
</comment>
<keyword evidence="2" id="KW-0472">Membrane</keyword>
<evidence type="ECO:0000313" key="4">
    <source>
        <dbReference type="EMBL" id="GGC26984.1"/>
    </source>
</evidence>
<name>A0ABQ1LQU3_9BACT</name>
<dbReference type="RefSeq" id="WP_188438827.1">
    <property type="nucleotide sequence ID" value="NZ_BMFD01000001.1"/>
</dbReference>
<evidence type="ECO:0000256" key="2">
    <source>
        <dbReference type="SAM" id="Phobius"/>
    </source>
</evidence>
<keyword evidence="5" id="KW-1185">Reference proteome</keyword>
<dbReference type="EMBL" id="BMFD01000001">
    <property type="protein sequence ID" value="GGC26984.1"/>
    <property type="molecule type" value="Genomic_DNA"/>
</dbReference>
<dbReference type="Gene3D" id="3.50.50.60">
    <property type="entry name" value="FAD/NAD(P)-binding domain"/>
    <property type="match status" value="2"/>
</dbReference>
<feature type="domain" description="Amine oxidase" evidence="3">
    <location>
        <begin position="107"/>
        <end position="345"/>
    </location>
</feature>
<evidence type="ECO:0000313" key="5">
    <source>
        <dbReference type="Proteomes" id="UP000635885"/>
    </source>
</evidence>
<dbReference type="Proteomes" id="UP000635885">
    <property type="component" value="Unassembled WGS sequence"/>
</dbReference>
<feature type="transmembrane region" description="Helical" evidence="2">
    <location>
        <begin position="6"/>
        <end position="23"/>
    </location>
</feature>
<evidence type="ECO:0000259" key="3">
    <source>
        <dbReference type="Pfam" id="PF01593"/>
    </source>
</evidence>
<dbReference type="InterPro" id="IPR050703">
    <property type="entry name" value="Flavin_MAO"/>
</dbReference>
<dbReference type="PANTHER" id="PTHR43563:SF14">
    <property type="entry name" value="AMINE OXIDASE"/>
    <property type="match status" value="1"/>
</dbReference>
<dbReference type="SUPFAM" id="SSF54373">
    <property type="entry name" value="FAD-linked reductases, C-terminal domain"/>
    <property type="match status" value="1"/>
</dbReference>
<evidence type="ECO:0000256" key="1">
    <source>
        <dbReference type="ARBA" id="ARBA00005995"/>
    </source>
</evidence>
<accession>A0ABQ1LQU3</accession>
<dbReference type="SUPFAM" id="SSF51905">
    <property type="entry name" value="FAD/NAD(P)-binding domain"/>
    <property type="match status" value="1"/>
</dbReference>
<dbReference type="Pfam" id="PF01593">
    <property type="entry name" value="Amino_oxidase"/>
    <property type="match status" value="2"/>
</dbReference>
<sequence length="352" mass="39546">MQITSQVVIVGGGLSGLTLAYLLDRKNIKVTLIEASSRLGGRIQTQQGVLHTPLELGATWFSEMHPNLLFLMEELGVQKFPQFSKGKSLFQTKSFEPAQEFFVPESNEPSYRMVKGTQSLIDTLFQKTKFEKMHFNTRIKVIKDLDNSIELESTAGDKFYAKQVFLCLPPQLVAKKIEIYPELPQDLKDLMPNVQTWMAGSIKFVLEYSIPFWRENGYSGMLYSHSGIISEMYDHTNFEGDKFGFTGFLNGGATSYSQDLRKELVLKQLNQLLGSQASTPLAYFDKVWTDDFILAGNQSNQRPHQNNGHPLFHQGYLGNKLFFGGTETASQSSGYMEGAVISALSLVKCVEV</sequence>
<proteinExistence type="inferred from homology"/>
<dbReference type="PANTHER" id="PTHR43563">
    <property type="entry name" value="AMINE OXIDASE"/>
    <property type="match status" value="1"/>
</dbReference>
<feature type="domain" description="Amine oxidase" evidence="3">
    <location>
        <begin position="14"/>
        <end position="86"/>
    </location>
</feature>
<reference evidence="5" key="1">
    <citation type="journal article" date="2019" name="Int. J. Syst. Evol. Microbiol.">
        <title>The Global Catalogue of Microorganisms (GCM) 10K type strain sequencing project: providing services to taxonomists for standard genome sequencing and annotation.</title>
        <authorList>
            <consortium name="The Broad Institute Genomics Platform"/>
            <consortium name="The Broad Institute Genome Sequencing Center for Infectious Disease"/>
            <person name="Wu L."/>
            <person name="Ma J."/>
        </authorList>
    </citation>
    <scope>NUCLEOTIDE SEQUENCE [LARGE SCALE GENOMIC DNA]</scope>
    <source>
        <strain evidence="5">CGMCC 1.12479</strain>
    </source>
</reference>
<gene>
    <name evidence="4" type="ORF">GCM10010993_02560</name>
</gene>